<dbReference type="Pfam" id="PF00771">
    <property type="entry name" value="FHIPEP"/>
    <property type="match status" value="1"/>
</dbReference>
<keyword evidence="9" id="KW-1185">Reference proteome</keyword>
<dbReference type="InterPro" id="IPR025505">
    <property type="entry name" value="FHIPEP_CS"/>
</dbReference>
<dbReference type="Proteomes" id="UP000294817">
    <property type="component" value="Unassembled WGS sequence"/>
</dbReference>
<feature type="transmembrane region" description="Helical" evidence="7">
    <location>
        <begin position="237"/>
        <end position="258"/>
    </location>
</feature>
<comment type="caution">
    <text evidence="8">The sequence shown here is derived from an EMBL/GenBank/DDBJ whole genome shotgun (WGS) entry which is preliminary data.</text>
</comment>
<dbReference type="InterPro" id="IPR042196">
    <property type="entry name" value="FHIPEP_4"/>
</dbReference>
<proteinExistence type="inferred from homology"/>
<evidence type="ECO:0000313" key="9">
    <source>
        <dbReference type="Proteomes" id="UP000294817"/>
    </source>
</evidence>
<evidence type="ECO:0000313" key="8">
    <source>
        <dbReference type="EMBL" id="TDX11846.1"/>
    </source>
</evidence>
<dbReference type="PROSITE" id="PS00994">
    <property type="entry name" value="FHIPEP"/>
    <property type="match status" value="1"/>
</dbReference>
<organism evidence="8 9">
    <name type="scientific">Petrotoga sibirica</name>
    <dbReference type="NCBI Taxonomy" id="156202"/>
    <lineage>
        <taxon>Bacteria</taxon>
        <taxon>Thermotogati</taxon>
        <taxon>Thermotogota</taxon>
        <taxon>Thermotogae</taxon>
        <taxon>Petrotogales</taxon>
        <taxon>Petrotogaceae</taxon>
        <taxon>Petrotoga</taxon>
    </lineage>
</organism>
<dbReference type="Gene3D" id="3.40.30.60">
    <property type="entry name" value="FHIPEP family, domain 1"/>
    <property type="match status" value="1"/>
</dbReference>
<evidence type="ECO:0000256" key="6">
    <source>
        <dbReference type="ARBA" id="ARBA00023136"/>
    </source>
</evidence>
<keyword evidence="8" id="KW-0282">Flagellum</keyword>
<evidence type="ECO:0000256" key="7">
    <source>
        <dbReference type="RuleBase" id="RU364093"/>
    </source>
</evidence>
<feature type="transmembrane region" description="Helical" evidence="7">
    <location>
        <begin position="12"/>
        <end position="29"/>
    </location>
</feature>
<dbReference type="InterPro" id="IPR001712">
    <property type="entry name" value="T3SS_FHIPEP"/>
</dbReference>
<dbReference type="PIRSF" id="PIRSF005419">
    <property type="entry name" value="FlhA"/>
    <property type="match status" value="1"/>
</dbReference>
<comment type="subcellular location">
    <subcellularLocation>
        <location evidence="1 7">Cell membrane</location>
        <topology evidence="1 7">Multi-pass membrane protein</topology>
    </subcellularLocation>
</comment>
<feature type="transmembrane region" description="Helical" evidence="7">
    <location>
        <begin position="278"/>
        <end position="311"/>
    </location>
</feature>
<keyword evidence="8" id="KW-0966">Cell projection</keyword>
<feature type="transmembrane region" description="Helical" evidence="7">
    <location>
        <begin position="106"/>
        <end position="127"/>
    </location>
</feature>
<keyword evidence="7" id="KW-1005">Bacterial flagellum biogenesis</keyword>
<feature type="transmembrane region" description="Helical" evidence="7">
    <location>
        <begin position="196"/>
        <end position="217"/>
    </location>
</feature>
<evidence type="ECO:0000256" key="5">
    <source>
        <dbReference type="ARBA" id="ARBA00022989"/>
    </source>
</evidence>
<keyword evidence="8" id="KW-0969">Cilium</keyword>
<dbReference type="AlphaFoldDB" id="A0A4R8EJB5"/>
<dbReference type="Gene3D" id="1.10.8.540">
    <property type="entry name" value="FHIPEP family, domain 3"/>
    <property type="match status" value="1"/>
</dbReference>
<feature type="transmembrane region" description="Helical" evidence="7">
    <location>
        <begin position="66"/>
        <end position="86"/>
    </location>
</feature>
<sequence>MNFNRIKGLDIVISILIVGIVVLMVIPIPTFLLDFLQLLNIIVSIVILLATLYLKRALDISIFPSLLLVMTIFRLALNVSSTRLILLNGKNFEGKVIRTFGDFVVGGNYIVGIILFLILVIIQFLVITKGTERISEVAARFTLDAMPGKQMSIDADMSSGLINEEEARQRREDIRREADFYGAMDGASKFVRGDAIAGLIITLINLVGGLIIGMLQQGLTIAEAAEVFTLLTVGDGLVAQIPALLISTSAGMIVSRAASKDNFGVDLIRQLTSDSRVLNIAGGIIIFLGMLTPIPIFPSLILGGSLLFVAYVSRVSKGQLAYETPGSSGGGMSASTTPKGEKRGVSVGFAPPLTTPEEVSEVLQGDTIEVDIGYGLIPLADPNQGGDLLDRITVVRKQLAYELGIVISPIRIRDSVLLSSNEYVIKLRGVEVGRFELIPDRLLAINSGMASEELPGIKTKEPAFGLGAFWIDESLKEEAIEKGYTTVDAPSVFATHLSETIKKYAHEIIGTKEIEILIDGLRVNYANIVDTLIPTMLKMHELKKVLSELLYERISIRNLPLIFESLVEAVDKYGNNIENLVEYVRRSLGRQIAENLKSDDGELHVTALDPSIEKKLSESIREADSGRVIILEPEYSNILVQKISKSLENMMMKGFNPILICSKNIRYPFARFILKFIQNISIIAYEEIPSDTSLNVNEIVKIEGERSNAN</sequence>
<dbReference type="EMBL" id="SODZ01000015">
    <property type="protein sequence ID" value="TDX11846.1"/>
    <property type="molecule type" value="Genomic_DNA"/>
</dbReference>
<keyword evidence="7" id="KW-0653">Protein transport</keyword>
<dbReference type="GO" id="GO:0009306">
    <property type="term" value="P:protein secretion"/>
    <property type="evidence" value="ECO:0007669"/>
    <property type="project" value="InterPro"/>
</dbReference>
<comment type="function">
    <text evidence="7">Required for formation of the rod structure of the flagellar apparatus. Together with FliI and FliH, may constitute the export apparatus of flagellin.</text>
</comment>
<keyword evidence="5 7" id="KW-1133">Transmembrane helix</keyword>
<dbReference type="GO" id="GO:0005886">
    <property type="term" value="C:plasma membrane"/>
    <property type="evidence" value="ECO:0007669"/>
    <property type="project" value="UniProtKB-SubCell"/>
</dbReference>
<name>A0A4R8EJB5_9BACT</name>
<feature type="transmembrane region" description="Helical" evidence="7">
    <location>
        <begin position="35"/>
        <end position="54"/>
    </location>
</feature>
<dbReference type="PRINTS" id="PR00949">
    <property type="entry name" value="TYPE3IMAPROT"/>
</dbReference>
<protein>
    <recommendedName>
        <fullName evidence="7">Flagellar biosynthesis protein FlhA</fullName>
    </recommendedName>
</protein>
<evidence type="ECO:0000256" key="2">
    <source>
        <dbReference type="ARBA" id="ARBA00008835"/>
    </source>
</evidence>
<dbReference type="PANTHER" id="PTHR30161:SF1">
    <property type="entry name" value="FLAGELLAR BIOSYNTHESIS PROTEIN FLHA-RELATED"/>
    <property type="match status" value="1"/>
</dbReference>
<evidence type="ECO:0000256" key="1">
    <source>
        <dbReference type="ARBA" id="ARBA00004651"/>
    </source>
</evidence>
<keyword evidence="7" id="KW-1006">Bacterial flagellum protein export</keyword>
<keyword evidence="3 7" id="KW-1003">Cell membrane</keyword>
<evidence type="ECO:0000256" key="3">
    <source>
        <dbReference type="ARBA" id="ARBA00022475"/>
    </source>
</evidence>
<keyword evidence="4 7" id="KW-0812">Transmembrane</keyword>
<dbReference type="RefSeq" id="WP_103877072.1">
    <property type="nucleotide sequence ID" value="NZ_SODZ01000015.1"/>
</dbReference>
<keyword evidence="6 7" id="KW-0472">Membrane</keyword>
<dbReference type="NCBIfam" id="TIGR01398">
    <property type="entry name" value="FlhA"/>
    <property type="match status" value="1"/>
</dbReference>
<evidence type="ECO:0000256" key="4">
    <source>
        <dbReference type="ARBA" id="ARBA00022692"/>
    </source>
</evidence>
<gene>
    <name evidence="7" type="primary">flhA</name>
    <name evidence="8" type="ORF">C8D74_11553</name>
</gene>
<comment type="similarity">
    <text evidence="2 7">Belongs to the FHIPEP (flagella/HR/invasion proteins export pore) family.</text>
</comment>
<dbReference type="GO" id="GO:0044780">
    <property type="term" value="P:bacterial-type flagellum assembly"/>
    <property type="evidence" value="ECO:0007669"/>
    <property type="project" value="InterPro"/>
</dbReference>
<reference evidence="8 9" key="1">
    <citation type="submission" date="2019-03" db="EMBL/GenBank/DDBJ databases">
        <title>Genomic Encyclopedia of Type Strains, Phase IV (KMG-IV): sequencing the most valuable type-strain genomes for metagenomic binning, comparative biology and taxonomic classification.</title>
        <authorList>
            <person name="Goeker M."/>
        </authorList>
    </citation>
    <scope>NUCLEOTIDE SEQUENCE [LARGE SCALE GENOMIC DNA]</scope>
    <source>
        <strain evidence="8 9">DSM 13575</strain>
    </source>
</reference>
<dbReference type="InterPro" id="IPR042193">
    <property type="entry name" value="FHIPEP_3"/>
</dbReference>
<dbReference type="InterPro" id="IPR006301">
    <property type="entry name" value="FlhA"/>
</dbReference>
<keyword evidence="7" id="KW-0813">Transport</keyword>
<dbReference type="Gene3D" id="3.40.50.12790">
    <property type="entry name" value="FHIPEP family, domain 4"/>
    <property type="match status" value="1"/>
</dbReference>
<accession>A0A4R8EJB5</accession>
<dbReference type="PANTHER" id="PTHR30161">
    <property type="entry name" value="FLAGELLAR EXPORT PROTEIN, MEMBRANE FLHA SUBUNIT-RELATED"/>
    <property type="match status" value="1"/>
</dbReference>
<dbReference type="InterPro" id="IPR042194">
    <property type="entry name" value="FHIPEP_1"/>
</dbReference>